<dbReference type="PROSITE" id="PS50817">
    <property type="entry name" value="INTEIN_N_TER"/>
    <property type="match status" value="1"/>
</dbReference>
<gene>
    <name evidence="3" type="ORF">CMC5_063480</name>
</gene>
<dbReference type="EMBL" id="CP012159">
    <property type="protein sequence ID" value="AKT42125.1"/>
    <property type="molecule type" value="Genomic_DNA"/>
</dbReference>
<organism evidence="3 4">
    <name type="scientific">Chondromyces crocatus</name>
    <dbReference type="NCBI Taxonomy" id="52"/>
    <lineage>
        <taxon>Bacteria</taxon>
        <taxon>Pseudomonadati</taxon>
        <taxon>Myxococcota</taxon>
        <taxon>Polyangia</taxon>
        <taxon>Polyangiales</taxon>
        <taxon>Polyangiaceae</taxon>
        <taxon>Chondromyces</taxon>
    </lineage>
</organism>
<dbReference type="SUPFAM" id="SSF51294">
    <property type="entry name" value="Hedgehog/intein (Hint) domain"/>
    <property type="match status" value="1"/>
</dbReference>
<dbReference type="AlphaFoldDB" id="A0A0K1EMJ8"/>
<proteinExistence type="predicted"/>
<protein>
    <recommendedName>
        <fullName evidence="2">Hint domain-containing protein</fullName>
    </recommendedName>
</protein>
<feature type="domain" description="Hint" evidence="2">
    <location>
        <begin position="422"/>
        <end position="515"/>
    </location>
</feature>
<evidence type="ECO:0000313" key="3">
    <source>
        <dbReference type="EMBL" id="AKT42125.1"/>
    </source>
</evidence>
<keyword evidence="1" id="KW-0732">Signal</keyword>
<dbReference type="InterPro" id="IPR006141">
    <property type="entry name" value="Intein_N"/>
</dbReference>
<dbReference type="PROSITE" id="PS51257">
    <property type="entry name" value="PROKAR_LIPOPROTEIN"/>
    <property type="match status" value="1"/>
</dbReference>
<dbReference type="OrthoDB" id="5521784at2"/>
<sequence length="606" mass="65959">MSKLSFRNLVGLVSVSILASACTVTTDDAEEMPSPEVVREDMSRMKLRFEKTEKRTAIKLDLADEGQFRFVQNRMRRSGITAKSAPEIFERLTVARERAIALKAGVVGGGLDVQPLNAGGAAPEYCDTFAFTLEADANQFKTQGRAGCIDGLEYVYQDSYQFDENLNVLAFDYKESTGIDEPDGVADVELNSANPPVDRGVYADSFVFASKNGVDESYYHMTTQIVNAATETPVNINMSAPYDLNANNEIRLCLERDTESADCDYKHTTWGVCSGAAICDRNNNPAFPIYPGTTYNDDKLYMPMKGSSTPAAANSLVVDKASAWLSLSSPGDTTPAGGFCKADLTGAPQIRLQAFTAVRKGLVIEAFAPALGNATWPDYCVDHRQFVDLHLEVTTKDPVTGVQGPTFGFSSQKNADHISIWWGCMPAGTGITMADGNSVAIEKIVPGQKVVSNETGRTLTVMDVVQGSERKPLVRVIDSFGNSVSMTNTHPVPTVDARIIKAEELMIGDRIQTANGVAVVTHVEREDYEGVVYNLVLGTPEERAEMGQEETTMYANGVLIGDSQMQSLIKLRSDEAALAKRAESVPQWVRNEQAGIEKRRQARASK</sequence>
<feature type="signal peptide" evidence="1">
    <location>
        <begin position="1"/>
        <end position="21"/>
    </location>
</feature>
<dbReference type="Gene3D" id="2.170.16.10">
    <property type="entry name" value="Hedgehog/Intein (Hint) domain"/>
    <property type="match status" value="1"/>
</dbReference>
<keyword evidence="4" id="KW-1185">Reference proteome</keyword>
<dbReference type="InterPro" id="IPR036844">
    <property type="entry name" value="Hint_dom_sf"/>
</dbReference>
<evidence type="ECO:0000259" key="2">
    <source>
        <dbReference type="SMART" id="SM00306"/>
    </source>
</evidence>
<dbReference type="GO" id="GO:0016539">
    <property type="term" value="P:intein-mediated protein splicing"/>
    <property type="evidence" value="ECO:0007669"/>
    <property type="project" value="InterPro"/>
</dbReference>
<evidence type="ECO:0000313" key="4">
    <source>
        <dbReference type="Proteomes" id="UP000067626"/>
    </source>
</evidence>
<name>A0A0K1EMJ8_CHOCO</name>
<dbReference type="CDD" id="cd00081">
    <property type="entry name" value="Hint"/>
    <property type="match status" value="1"/>
</dbReference>
<accession>A0A0K1EMJ8</accession>
<dbReference type="KEGG" id="ccro:CMC5_063480"/>
<reference evidence="3 4" key="1">
    <citation type="submission" date="2015-07" db="EMBL/GenBank/DDBJ databases">
        <title>Genome analysis of myxobacterium Chondromyces crocatus Cm c5 reveals a high potential for natural compound synthesis and the genetic basis for the loss of fruiting body formation.</title>
        <authorList>
            <person name="Zaburannyi N."/>
            <person name="Bunk B."/>
            <person name="Maier J."/>
            <person name="Overmann J."/>
            <person name="Mueller R."/>
        </authorList>
    </citation>
    <scope>NUCLEOTIDE SEQUENCE [LARGE SCALE GENOMIC DNA]</scope>
    <source>
        <strain evidence="3 4">Cm c5</strain>
    </source>
</reference>
<feature type="chain" id="PRO_5005459659" description="Hint domain-containing protein" evidence="1">
    <location>
        <begin position="22"/>
        <end position="606"/>
    </location>
</feature>
<dbReference type="STRING" id="52.CMC5_063480"/>
<dbReference type="Proteomes" id="UP000067626">
    <property type="component" value="Chromosome"/>
</dbReference>
<dbReference type="RefSeq" id="WP_050433798.1">
    <property type="nucleotide sequence ID" value="NZ_CP012159.1"/>
</dbReference>
<dbReference type="SMART" id="SM00306">
    <property type="entry name" value="HintN"/>
    <property type="match status" value="1"/>
</dbReference>
<dbReference type="InterPro" id="IPR003587">
    <property type="entry name" value="Hint_dom_N"/>
</dbReference>
<evidence type="ECO:0000256" key="1">
    <source>
        <dbReference type="SAM" id="SignalP"/>
    </source>
</evidence>